<dbReference type="PANTHER" id="PTHR30143">
    <property type="entry name" value="ACID HYDRATASE"/>
    <property type="match status" value="1"/>
</dbReference>
<dbReference type="Gene3D" id="3.90.850.10">
    <property type="entry name" value="Fumarylacetoacetase-like, C-terminal domain"/>
    <property type="match status" value="1"/>
</dbReference>
<evidence type="ECO:0000256" key="1">
    <source>
        <dbReference type="SAM" id="SignalP"/>
    </source>
</evidence>
<sequence length="321" mass="35911">MTKINYFLFPFFILLSPLPELAQVKIKDPLFKSNYHQIHNTNIADFKDDFITLSNQDLDKLAEKLANYYLTQQKIDDFPDNITSNQSLLIQSKFVNNLINNQGNIIGYKAGLTNQKIQERFNTNQPVLGTLLEKMLLPSGTIVSSKFGAIPMMEGDLMVRVKSEKINQAKTTEEVLNYLDAVIPFLELPDLMYSQDLKLNKEMLVAINVGARLGIMGEPIPLEATKEWHTKLSNIQVTIKDELGQELAQGNGKALLGDPLTVVLWIKDELRSQGKSLKKGDLLSLGSITPLIPVKPGKTISAQYLGLNEASPVQLSVHFEE</sequence>
<dbReference type="GO" id="GO:0005737">
    <property type="term" value="C:cytoplasm"/>
    <property type="evidence" value="ECO:0007669"/>
    <property type="project" value="TreeGrafter"/>
</dbReference>
<dbReference type="STRING" id="41431.PCC8801_3897"/>
<keyword evidence="1" id="KW-0732">Signal</keyword>
<dbReference type="InterPro" id="IPR036663">
    <property type="entry name" value="Fumarylacetoacetase_C_sf"/>
</dbReference>
<reference evidence="3" key="1">
    <citation type="journal article" date="2011" name="MBio">
        <title>Novel metabolic attributes of the genus Cyanothece, comprising a group of unicellular nitrogen-fixing Cyanobacteria.</title>
        <authorList>
            <person name="Bandyopadhyay A."/>
            <person name="Elvitigala T."/>
            <person name="Welsh E."/>
            <person name="Stockel J."/>
            <person name="Liberton M."/>
            <person name="Min H."/>
            <person name="Sherman L.A."/>
            <person name="Pakrasi H.B."/>
        </authorList>
    </citation>
    <scope>NUCLEOTIDE SEQUENCE [LARGE SCALE GENOMIC DNA]</scope>
    <source>
        <strain evidence="3">PCC 8801</strain>
    </source>
</reference>
<dbReference type="eggNOG" id="COG3971">
    <property type="taxonomic scope" value="Bacteria"/>
</dbReference>
<accession>B7K520</accession>
<dbReference type="HOGENOM" id="CLU_060136_2_0_3"/>
<dbReference type="KEGG" id="cyp:PCC8801_3897"/>
<dbReference type="PANTHER" id="PTHR30143:SF0">
    <property type="entry name" value="2-KETO-4-PENTENOATE HYDRATASE"/>
    <property type="match status" value="1"/>
</dbReference>
<gene>
    <name evidence="2" type="ordered locus">PCC8801_3897</name>
</gene>
<feature type="signal peptide" evidence="1">
    <location>
        <begin position="1"/>
        <end position="22"/>
    </location>
</feature>
<proteinExistence type="predicted"/>
<dbReference type="OrthoDB" id="9792137at2"/>
<protein>
    <submittedName>
        <fullName evidence="2">2-keto-4-pentenoate hydratase-like protein</fullName>
    </submittedName>
</protein>
<dbReference type="Proteomes" id="UP000008204">
    <property type="component" value="Chromosome"/>
</dbReference>
<evidence type="ECO:0000313" key="3">
    <source>
        <dbReference type="Proteomes" id="UP000008204"/>
    </source>
</evidence>
<organism evidence="2 3">
    <name type="scientific">Rippkaea orientalis (strain PCC 8801 / RF-1)</name>
    <name type="common">Cyanothece sp. (strain PCC 8801)</name>
    <dbReference type="NCBI Taxonomy" id="41431"/>
    <lineage>
        <taxon>Bacteria</taxon>
        <taxon>Bacillati</taxon>
        <taxon>Cyanobacteriota</taxon>
        <taxon>Cyanophyceae</taxon>
        <taxon>Oscillatoriophycideae</taxon>
        <taxon>Chroococcales</taxon>
        <taxon>Aphanothecaceae</taxon>
        <taxon>Rippkaea</taxon>
        <taxon>Rippkaea orientalis</taxon>
    </lineage>
</organism>
<name>B7K520_RIPO1</name>
<dbReference type="SUPFAM" id="SSF56529">
    <property type="entry name" value="FAH"/>
    <property type="match status" value="1"/>
</dbReference>
<dbReference type="AlphaFoldDB" id="B7K520"/>
<dbReference type="EMBL" id="CP001287">
    <property type="protein sequence ID" value="ACK67846.1"/>
    <property type="molecule type" value="Genomic_DNA"/>
</dbReference>
<dbReference type="InterPro" id="IPR050772">
    <property type="entry name" value="Hydratase-Decarb/MhpD_sf"/>
</dbReference>
<dbReference type="GO" id="GO:0008684">
    <property type="term" value="F:2-oxopent-4-enoate hydratase activity"/>
    <property type="evidence" value="ECO:0007669"/>
    <property type="project" value="TreeGrafter"/>
</dbReference>
<feature type="chain" id="PRO_5002858735" evidence="1">
    <location>
        <begin position="23"/>
        <end position="321"/>
    </location>
</feature>
<keyword evidence="3" id="KW-1185">Reference proteome</keyword>
<evidence type="ECO:0000313" key="2">
    <source>
        <dbReference type="EMBL" id="ACK67846.1"/>
    </source>
</evidence>